<dbReference type="SUPFAM" id="SSF51735">
    <property type="entry name" value="NAD(P)-binding Rossmann-fold domains"/>
    <property type="match status" value="1"/>
</dbReference>
<feature type="transmembrane region" description="Helical" evidence="2">
    <location>
        <begin position="362"/>
        <end position="389"/>
    </location>
</feature>
<feature type="transmembrane region" description="Helical" evidence="2">
    <location>
        <begin position="332"/>
        <end position="350"/>
    </location>
</feature>
<sequence>MKVLITGGYGFIGSYVSEKFYREGHEIHILDNLTTGKKSNVQFRHQSYLLNIEDEQCEQIFRTNKFDIVIHLAAQVDVEKSIQSPALDSKVNMLGLVNILQLASKYKVSKFVFASSAAVYGNNEEIPLNEESACKPFSPYGINKQLGEYYCQKWNDLYQLDTTCFRFSNVYGPKQRSEGEGGVISIFSNKILNNEELTIYGDGTQTRDFIYVEDVAEAIFRSVLSNVTGLMNLSTNTETSINQLVEYFKEMADLPEIVFKPVRIGDIKYSRLDNHKVKREVDWSPKYPLEEGVKRTYEWLAAEKNSSVKEKEREKKGKVHASTKFNHSEKTYLPYIENIILFIFIAFLHLKVGDFLFKIDLLLLYILSAGIIFGKVQALIGCGLSVLVYSWQGLMNGREIVSLFTDHTTLIQFAVYLFVALLVGYVIDRKHLREETAKSELQLFQDKYQLLDDIYTETRKVKDELQTQILYSEDSVGEIYSIIKKIDSLEPDDVFNGVISVLEQIMKTKEASIYLVGKGNRFLRLVSKSNVENSQFPTSIEIIPNTPYARAVEENKTFINREMDPNFPMMIAPIWKDDHAVAVICTNEMNFDHLTLYYENLFHVVTNLITASVARAYEFVNATHHERYIEGTNILKPDYFKMAIESKKKAKEQLNIPYYLLRIVPIENMVNVINRIHASLRDSDSIGKAEDGTYWILLSNTDKENAKSVINRIQKVIEQHHYKEGEVHV</sequence>
<dbReference type="PATRIC" id="fig|1637975.4.peg.3063"/>
<dbReference type="Proteomes" id="UP000050996">
    <property type="component" value="Unassembled WGS sequence"/>
</dbReference>
<dbReference type="InterPro" id="IPR001509">
    <property type="entry name" value="Epimerase_deHydtase"/>
</dbReference>
<keyword evidence="2" id="KW-1133">Transmembrane helix</keyword>
<keyword evidence="2" id="KW-0472">Membrane</keyword>
<gene>
    <name evidence="4" type="ORF">AN957_15800</name>
</gene>
<keyword evidence="2" id="KW-0812">Transmembrane</keyword>
<dbReference type="EMBL" id="LJIX01000006">
    <property type="protein sequence ID" value="KQL19882.1"/>
    <property type="molecule type" value="Genomic_DNA"/>
</dbReference>
<proteinExistence type="inferred from homology"/>
<evidence type="ECO:0000256" key="1">
    <source>
        <dbReference type="ARBA" id="ARBA00007637"/>
    </source>
</evidence>
<dbReference type="RefSeq" id="WP_056685069.1">
    <property type="nucleotide sequence ID" value="NZ_LJIX01000006.1"/>
</dbReference>
<dbReference type="InterPro" id="IPR036291">
    <property type="entry name" value="NAD(P)-bd_dom_sf"/>
</dbReference>
<dbReference type="SUPFAM" id="SSF55781">
    <property type="entry name" value="GAF domain-like"/>
    <property type="match status" value="1"/>
</dbReference>
<evidence type="ECO:0000313" key="4">
    <source>
        <dbReference type="EMBL" id="KQL19882.1"/>
    </source>
</evidence>
<feature type="domain" description="NAD-dependent epimerase/dehydratase" evidence="3">
    <location>
        <begin position="3"/>
        <end position="222"/>
    </location>
</feature>
<protein>
    <recommendedName>
        <fullName evidence="3">NAD-dependent epimerase/dehydratase domain-containing protein</fullName>
    </recommendedName>
</protein>
<dbReference type="Gene3D" id="3.90.25.10">
    <property type="entry name" value="UDP-galactose 4-epimerase, domain 1"/>
    <property type="match status" value="1"/>
</dbReference>
<dbReference type="Pfam" id="PF01370">
    <property type="entry name" value="Epimerase"/>
    <property type="match status" value="1"/>
</dbReference>
<dbReference type="Gene3D" id="3.40.50.720">
    <property type="entry name" value="NAD(P)-binding Rossmann-like Domain"/>
    <property type="match status" value="1"/>
</dbReference>
<feature type="transmembrane region" description="Helical" evidence="2">
    <location>
        <begin position="409"/>
        <end position="427"/>
    </location>
</feature>
<evidence type="ECO:0000256" key="2">
    <source>
        <dbReference type="SAM" id="Phobius"/>
    </source>
</evidence>
<organism evidence="4 5">
    <name type="scientific">Cytobacillus solani</name>
    <dbReference type="NCBI Taxonomy" id="1637975"/>
    <lineage>
        <taxon>Bacteria</taxon>
        <taxon>Bacillati</taxon>
        <taxon>Bacillota</taxon>
        <taxon>Bacilli</taxon>
        <taxon>Bacillales</taxon>
        <taxon>Bacillaceae</taxon>
        <taxon>Cytobacillus</taxon>
    </lineage>
</organism>
<dbReference type="AlphaFoldDB" id="A0A0Q3VI91"/>
<evidence type="ECO:0000313" key="5">
    <source>
        <dbReference type="Proteomes" id="UP000050996"/>
    </source>
</evidence>
<comment type="similarity">
    <text evidence="1">Belongs to the NAD(P)-dependent epimerase/dehydratase family.</text>
</comment>
<keyword evidence="5" id="KW-1185">Reference proteome</keyword>
<accession>A0A0Q3VI91</accession>
<evidence type="ECO:0000259" key="3">
    <source>
        <dbReference type="Pfam" id="PF01370"/>
    </source>
</evidence>
<reference evidence="4 5" key="1">
    <citation type="submission" date="2015-09" db="EMBL/GenBank/DDBJ databases">
        <title>Genome sequencing project for genomic taxonomy and phylogenomics of Bacillus-like bacteria.</title>
        <authorList>
            <person name="Liu B."/>
            <person name="Wang J."/>
            <person name="Zhu Y."/>
            <person name="Liu G."/>
            <person name="Chen Q."/>
            <person name="Chen Z."/>
            <person name="Lan J."/>
            <person name="Che J."/>
            <person name="Ge C."/>
            <person name="Shi H."/>
            <person name="Pan Z."/>
            <person name="Liu X."/>
        </authorList>
    </citation>
    <scope>NUCLEOTIDE SEQUENCE [LARGE SCALE GENOMIC DNA]</scope>
    <source>
        <strain evidence="4 5">FJAT-18043</strain>
    </source>
</reference>
<dbReference type="STRING" id="1637975.AN957_15800"/>
<dbReference type="PANTHER" id="PTHR43000">
    <property type="entry name" value="DTDP-D-GLUCOSE 4,6-DEHYDRATASE-RELATED"/>
    <property type="match status" value="1"/>
</dbReference>
<comment type="caution">
    <text evidence="4">The sequence shown here is derived from an EMBL/GenBank/DDBJ whole genome shotgun (WGS) entry which is preliminary data.</text>
</comment>
<name>A0A0Q3VI91_9BACI</name>